<protein>
    <recommendedName>
        <fullName evidence="8">Chitin-binding type-2 domain-containing protein</fullName>
    </recommendedName>
</protein>
<evidence type="ECO:0000313" key="10">
    <source>
        <dbReference type="WBParaSite" id="MBELARI_LOCUS21794"/>
    </source>
</evidence>
<keyword evidence="6" id="KW-0325">Glycoprotein</keyword>
<evidence type="ECO:0000256" key="6">
    <source>
        <dbReference type="ARBA" id="ARBA00023180"/>
    </source>
</evidence>
<dbReference type="Pfam" id="PF01607">
    <property type="entry name" value="CBM_14"/>
    <property type="match status" value="6"/>
</dbReference>
<dbReference type="Gene3D" id="2.170.140.10">
    <property type="entry name" value="Chitin binding domain"/>
    <property type="match status" value="5"/>
</dbReference>
<evidence type="ECO:0000256" key="2">
    <source>
        <dbReference type="ARBA" id="ARBA00022669"/>
    </source>
</evidence>
<evidence type="ECO:0000313" key="9">
    <source>
        <dbReference type="Proteomes" id="UP000887575"/>
    </source>
</evidence>
<keyword evidence="4" id="KW-0677">Repeat</keyword>
<keyword evidence="5" id="KW-1015">Disulfide bond</keyword>
<feature type="domain" description="Chitin-binding type-2" evidence="8">
    <location>
        <begin position="266"/>
        <end position="319"/>
    </location>
</feature>
<dbReference type="PROSITE" id="PS50940">
    <property type="entry name" value="CHIT_BIND_II"/>
    <property type="match status" value="6"/>
</dbReference>
<feature type="domain" description="Chitin-binding type-2" evidence="8">
    <location>
        <begin position="873"/>
        <end position="932"/>
    </location>
</feature>
<dbReference type="InterPro" id="IPR002557">
    <property type="entry name" value="Chitin-bd_dom"/>
</dbReference>
<dbReference type="SMART" id="SM00494">
    <property type="entry name" value="ChtBD2"/>
    <property type="match status" value="11"/>
</dbReference>
<dbReference type="PANTHER" id="PTHR23301:SF0">
    <property type="entry name" value="CHITIN-BINDING TYPE-2 DOMAIN-CONTAINING PROTEIN-RELATED"/>
    <property type="match status" value="1"/>
</dbReference>
<keyword evidence="1" id="KW-0217">Developmental protein</keyword>
<feature type="domain" description="Chitin-binding type-2" evidence="8">
    <location>
        <begin position="763"/>
        <end position="824"/>
    </location>
</feature>
<keyword evidence="3 7" id="KW-0732">Signal</keyword>
<dbReference type="GO" id="GO:0005576">
    <property type="term" value="C:extracellular region"/>
    <property type="evidence" value="ECO:0007669"/>
    <property type="project" value="InterPro"/>
</dbReference>
<feature type="signal peptide" evidence="7">
    <location>
        <begin position="1"/>
        <end position="16"/>
    </location>
</feature>
<keyword evidence="9" id="KW-1185">Reference proteome</keyword>
<feature type="domain" description="Chitin-binding type-2" evidence="8">
    <location>
        <begin position="484"/>
        <end position="537"/>
    </location>
</feature>
<evidence type="ECO:0000256" key="3">
    <source>
        <dbReference type="ARBA" id="ARBA00022729"/>
    </source>
</evidence>
<evidence type="ECO:0000259" key="8">
    <source>
        <dbReference type="PROSITE" id="PS50940"/>
    </source>
</evidence>
<feature type="domain" description="Chitin-binding type-2" evidence="8">
    <location>
        <begin position="540"/>
        <end position="584"/>
    </location>
</feature>
<evidence type="ECO:0000256" key="4">
    <source>
        <dbReference type="ARBA" id="ARBA00022737"/>
    </source>
</evidence>
<feature type="domain" description="Chitin-binding type-2" evidence="8">
    <location>
        <begin position="653"/>
        <end position="706"/>
    </location>
</feature>
<evidence type="ECO:0000256" key="7">
    <source>
        <dbReference type="SAM" id="SignalP"/>
    </source>
</evidence>
<proteinExistence type="predicted"/>
<dbReference type="InterPro" id="IPR036508">
    <property type="entry name" value="Chitin-bd_dom_sf"/>
</dbReference>
<dbReference type="SUPFAM" id="SSF57625">
    <property type="entry name" value="Invertebrate chitin-binding proteins"/>
    <property type="match status" value="6"/>
</dbReference>
<dbReference type="AlphaFoldDB" id="A0AAF3F5E4"/>
<dbReference type="InterPro" id="IPR051940">
    <property type="entry name" value="Chitin_bind-dev_reg"/>
</dbReference>
<organism evidence="9 10">
    <name type="scientific">Mesorhabditis belari</name>
    <dbReference type="NCBI Taxonomy" id="2138241"/>
    <lineage>
        <taxon>Eukaryota</taxon>
        <taxon>Metazoa</taxon>
        <taxon>Ecdysozoa</taxon>
        <taxon>Nematoda</taxon>
        <taxon>Chromadorea</taxon>
        <taxon>Rhabditida</taxon>
        <taxon>Rhabditina</taxon>
        <taxon>Rhabditomorpha</taxon>
        <taxon>Rhabditoidea</taxon>
        <taxon>Rhabditidae</taxon>
        <taxon>Mesorhabditinae</taxon>
        <taxon>Mesorhabditis</taxon>
    </lineage>
</organism>
<dbReference type="PANTHER" id="PTHR23301">
    <property type="entry name" value="CHITIN BINDING PERITROPHIN-A"/>
    <property type="match status" value="1"/>
</dbReference>
<accession>A0AAF3F5E4</accession>
<dbReference type="GO" id="GO:0008061">
    <property type="term" value="F:chitin binding"/>
    <property type="evidence" value="ECO:0007669"/>
    <property type="project" value="UniProtKB-KW"/>
</dbReference>
<dbReference type="WBParaSite" id="MBELARI_LOCUS21794">
    <property type="protein sequence ID" value="MBELARI_LOCUS21794"/>
    <property type="gene ID" value="MBELARI_LOCUS21794"/>
</dbReference>
<dbReference type="Proteomes" id="UP000887575">
    <property type="component" value="Unassembled WGS sequence"/>
</dbReference>
<evidence type="ECO:0000256" key="1">
    <source>
        <dbReference type="ARBA" id="ARBA00022473"/>
    </source>
</evidence>
<name>A0AAF3F5E4_9BILA</name>
<sequence>MRLLIVFLVFFWETFAELNSSRVHRQAPGWENSNLNNFGEPELLARAQTLISLCRSGRQFVGLGACSRTFLECSPERDRFLFRNCPGDLMVFSGDRCRSTEKVPECFDTQMNTMNEETRQLVEKDQFCTHGGAVYFGRSVLSRQALVCHENLRDLIVAGCPFGTFINTDLQCQPIQKHFGDTSIESFAPIRQFFIKRHCDRVRSPYVHYGQHQQQGQDFYRHDNCATWYIDCNGYPSLIQCGAGEIFEPKSGYCRRWTHQDLCPARGLCVGREWTMFPLVEKCSAQFVRCEGQEARFYQCPSGLFFNGHECARMNDCMACVQGMKREDYAQCNKYSQCVSGKPMQWASMKCKAQRGYNDYMQRCEDGYQCAAQRQCQPGDFYQLNCHMVAVCQKGNYQWFSCPQATRWDAQAKVCVSDANCNRGQETQQCRENDIIETADCQTFSMCERGNFVSYSCRDQKGNLQTPCARCQNPEQQRSNTPIPAQCQQGKFKSDETSCGSYFVCQNGQWIAQRCQNGWFNLSVGSCVQDGRVECGNGHQLVCEHNSFLVPKPNCGRFLVCKHGRWIEMECPKGYIYDESSHNCIAGECDQNNGYAQYQQTSQRTRETYGIPSNVQPKVQELSKVYRQPITGNWQGQGSFGPPAPPPSTDQTNYLCQGNDKIVDPVDCTRFYQCTQYGRYTMMQCPSGSYFDPSFRACVKGENCGKKTNCDNGWYHPMEQCGKYRICYNGEWVEGRCPNYQPFINGQCDATRICTKIDDPFPQRDCQFGSVRPHPQNSRIYWVCELGGWVERSCPANSIFNWKSSQCVYDQPAPPQPPQTWCYQGQTRPIQGQCGAYEICYNGQWQMQTCEYGSGFSNGRCIRGVCQDQIQPGAPCTQISGAANYRLDPQSCDHFYQCAPAGWTLMPCAAGTVWNPVSTVCDWPRNVPQCNGQGYYGAQPPGSSA</sequence>
<reference evidence="10" key="1">
    <citation type="submission" date="2024-02" db="UniProtKB">
        <authorList>
            <consortium name="WormBaseParasite"/>
        </authorList>
    </citation>
    <scope>IDENTIFICATION</scope>
</reference>
<feature type="chain" id="PRO_5042151852" description="Chitin-binding type-2 domain-containing protein" evidence="7">
    <location>
        <begin position="17"/>
        <end position="945"/>
    </location>
</feature>
<evidence type="ECO:0000256" key="5">
    <source>
        <dbReference type="ARBA" id="ARBA00023157"/>
    </source>
</evidence>
<keyword evidence="2" id="KW-0147">Chitin-binding</keyword>